<dbReference type="EMBL" id="HACG01050290">
    <property type="protein sequence ID" value="CEK97155.1"/>
    <property type="molecule type" value="Transcribed_RNA"/>
</dbReference>
<feature type="compositionally biased region" description="Basic and acidic residues" evidence="1">
    <location>
        <begin position="125"/>
        <end position="146"/>
    </location>
</feature>
<evidence type="ECO:0000313" key="2">
    <source>
        <dbReference type="EMBL" id="CEK97155.1"/>
    </source>
</evidence>
<feature type="non-terminal residue" evidence="2">
    <location>
        <position position="146"/>
    </location>
</feature>
<protein>
    <submittedName>
        <fullName evidence="2">Uncharacterized protein</fullName>
    </submittedName>
</protein>
<accession>A0A0B7BYA0</accession>
<organism evidence="2">
    <name type="scientific">Arion vulgaris</name>
    <dbReference type="NCBI Taxonomy" id="1028688"/>
    <lineage>
        <taxon>Eukaryota</taxon>
        <taxon>Metazoa</taxon>
        <taxon>Spiralia</taxon>
        <taxon>Lophotrochozoa</taxon>
        <taxon>Mollusca</taxon>
        <taxon>Gastropoda</taxon>
        <taxon>Heterobranchia</taxon>
        <taxon>Euthyneura</taxon>
        <taxon>Panpulmonata</taxon>
        <taxon>Eupulmonata</taxon>
        <taxon>Stylommatophora</taxon>
        <taxon>Helicina</taxon>
        <taxon>Arionoidea</taxon>
        <taxon>Arionidae</taxon>
        <taxon>Arion</taxon>
    </lineage>
</organism>
<reference evidence="2" key="1">
    <citation type="submission" date="2014-12" db="EMBL/GenBank/DDBJ databases">
        <title>Insight into the proteome of Arion vulgaris.</title>
        <authorList>
            <person name="Aradska J."/>
            <person name="Bulat T."/>
            <person name="Smidak R."/>
            <person name="Sarate P."/>
            <person name="Gangsoo J."/>
            <person name="Sialana F."/>
            <person name="Bilban M."/>
            <person name="Lubec G."/>
        </authorList>
    </citation>
    <scope>NUCLEOTIDE SEQUENCE</scope>
    <source>
        <tissue evidence="2">Skin</tissue>
    </source>
</reference>
<evidence type="ECO:0000256" key="1">
    <source>
        <dbReference type="SAM" id="MobiDB-lite"/>
    </source>
</evidence>
<dbReference type="AlphaFoldDB" id="A0A0B7BYA0"/>
<name>A0A0B7BYA0_9EUPU</name>
<feature type="region of interest" description="Disordered" evidence="1">
    <location>
        <begin position="111"/>
        <end position="146"/>
    </location>
</feature>
<proteinExistence type="predicted"/>
<feature type="non-terminal residue" evidence="2">
    <location>
        <position position="1"/>
    </location>
</feature>
<gene>
    <name evidence="2" type="primary">ORF214840</name>
</gene>
<sequence length="146" mass="16781">EISAVSAAMKRGGHDSDDEGDPVDEKDWQDKCVDQGVRIEWEDEAANVSNLQLQEYYLRQDIHLDNRGASTSNIRYYVDTDQMVDTDQYSITELTIDTESFNQTSNKHYIESEGRFNAKKKKHEAHSDSNRDQDYPTDHYQIDAGA</sequence>
<feature type="region of interest" description="Disordered" evidence="1">
    <location>
        <begin position="1"/>
        <end position="27"/>
    </location>
</feature>